<keyword evidence="2" id="KW-1185">Reference proteome</keyword>
<reference evidence="2" key="1">
    <citation type="journal article" date="2019" name="Int. J. Syst. Evol. Microbiol.">
        <title>The Global Catalogue of Microorganisms (GCM) 10K type strain sequencing project: providing services to taxonomists for standard genome sequencing and annotation.</title>
        <authorList>
            <consortium name="The Broad Institute Genomics Platform"/>
            <consortium name="The Broad Institute Genome Sequencing Center for Infectious Disease"/>
            <person name="Wu L."/>
            <person name="Ma J."/>
        </authorList>
    </citation>
    <scope>NUCLEOTIDE SEQUENCE [LARGE SCALE GENOMIC DNA]</scope>
    <source>
        <strain evidence="2">NBRC 108755</strain>
    </source>
</reference>
<gene>
    <name evidence="1" type="ORF">GCM10025869_11810</name>
</gene>
<protein>
    <submittedName>
        <fullName evidence="1">Uncharacterized protein</fullName>
    </submittedName>
</protein>
<organism evidence="1 2">
    <name type="scientific">Homoserinibacter gongjuensis</name>
    <dbReference type="NCBI Taxonomy" id="1162968"/>
    <lineage>
        <taxon>Bacteria</taxon>
        <taxon>Bacillati</taxon>
        <taxon>Actinomycetota</taxon>
        <taxon>Actinomycetes</taxon>
        <taxon>Micrococcales</taxon>
        <taxon>Microbacteriaceae</taxon>
        <taxon>Homoserinibacter</taxon>
    </lineage>
</organism>
<dbReference type="RefSeq" id="WP_284298525.1">
    <property type="nucleotide sequence ID" value="NZ_BSVA01000001.1"/>
</dbReference>
<accession>A0ABQ6JSE9</accession>
<dbReference type="Proteomes" id="UP001157069">
    <property type="component" value="Unassembled WGS sequence"/>
</dbReference>
<name>A0ABQ6JSE9_9MICO</name>
<comment type="caution">
    <text evidence="1">The sequence shown here is derived from an EMBL/GenBank/DDBJ whole genome shotgun (WGS) entry which is preliminary data.</text>
</comment>
<evidence type="ECO:0000313" key="1">
    <source>
        <dbReference type="EMBL" id="GMA90652.1"/>
    </source>
</evidence>
<proteinExistence type="predicted"/>
<dbReference type="EMBL" id="BSVA01000001">
    <property type="protein sequence ID" value="GMA90652.1"/>
    <property type="molecule type" value="Genomic_DNA"/>
</dbReference>
<evidence type="ECO:0000313" key="2">
    <source>
        <dbReference type="Proteomes" id="UP001157069"/>
    </source>
</evidence>
<sequence length="80" mass="8602">MPGIPQPSIVQIAFGREAGERNVEKMARLLHDARREGMSVDDLVAERSRSGSLPRGHLLAAGLAAHMASATPEWLGERTA</sequence>